<feature type="transmembrane region" description="Helical" evidence="2">
    <location>
        <begin position="29"/>
        <end position="48"/>
    </location>
</feature>
<reference evidence="3 4" key="1">
    <citation type="submission" date="2015-04" db="EMBL/GenBank/DDBJ databases">
        <title>Complete genome sequence of Schizopora paradoxa KUC8140, a cosmopolitan wood degrader in East Asia.</title>
        <authorList>
            <consortium name="DOE Joint Genome Institute"/>
            <person name="Min B."/>
            <person name="Park H."/>
            <person name="Jang Y."/>
            <person name="Kim J.-J."/>
            <person name="Kim K.H."/>
            <person name="Pangilinan J."/>
            <person name="Lipzen A."/>
            <person name="Riley R."/>
            <person name="Grigoriev I.V."/>
            <person name="Spatafora J.W."/>
            <person name="Choi I.-G."/>
        </authorList>
    </citation>
    <scope>NUCLEOTIDE SEQUENCE [LARGE SCALE GENOMIC DNA]</scope>
    <source>
        <strain evidence="3 4">KUC8140</strain>
    </source>
</reference>
<organism evidence="3 4">
    <name type="scientific">Schizopora paradoxa</name>
    <dbReference type="NCBI Taxonomy" id="27342"/>
    <lineage>
        <taxon>Eukaryota</taxon>
        <taxon>Fungi</taxon>
        <taxon>Dikarya</taxon>
        <taxon>Basidiomycota</taxon>
        <taxon>Agaricomycotina</taxon>
        <taxon>Agaricomycetes</taxon>
        <taxon>Hymenochaetales</taxon>
        <taxon>Schizoporaceae</taxon>
        <taxon>Schizopora</taxon>
    </lineage>
</organism>
<evidence type="ECO:0000256" key="2">
    <source>
        <dbReference type="SAM" id="Phobius"/>
    </source>
</evidence>
<gene>
    <name evidence="3" type="ORF">SCHPADRAFT_705102</name>
</gene>
<keyword evidence="2" id="KW-0472">Membrane</keyword>
<keyword evidence="4" id="KW-1185">Reference proteome</keyword>
<protein>
    <submittedName>
        <fullName evidence="3">Uncharacterized protein</fullName>
    </submittedName>
</protein>
<keyword evidence="2" id="KW-0812">Transmembrane</keyword>
<accession>A0A0H2R2J8</accession>
<feature type="region of interest" description="Disordered" evidence="1">
    <location>
        <begin position="1"/>
        <end position="20"/>
    </location>
</feature>
<dbReference type="EMBL" id="KQ086249">
    <property type="protein sequence ID" value="KLO05980.1"/>
    <property type="molecule type" value="Genomic_DNA"/>
</dbReference>
<evidence type="ECO:0000256" key="1">
    <source>
        <dbReference type="SAM" id="MobiDB-lite"/>
    </source>
</evidence>
<proteinExistence type="predicted"/>
<evidence type="ECO:0000313" key="4">
    <source>
        <dbReference type="Proteomes" id="UP000053477"/>
    </source>
</evidence>
<dbReference type="InParanoid" id="A0A0H2R2J8"/>
<keyword evidence="2" id="KW-1133">Transmembrane helix</keyword>
<dbReference type="AlphaFoldDB" id="A0A0H2R2J8"/>
<evidence type="ECO:0000313" key="3">
    <source>
        <dbReference type="EMBL" id="KLO05980.1"/>
    </source>
</evidence>
<dbReference type="Proteomes" id="UP000053477">
    <property type="component" value="Unassembled WGS sequence"/>
</dbReference>
<name>A0A0H2R2J8_9AGAM</name>
<sequence>MSDENSWPATGTIVASPDSTRRRKAKRCGVLRIFQSMSTLGFIYRFLIYPSNDRLRVFDIKSLT</sequence>